<evidence type="ECO:0000256" key="1">
    <source>
        <dbReference type="SAM" id="MobiDB-lite"/>
    </source>
</evidence>
<dbReference type="AlphaFoldDB" id="A0A6J4U4G3"/>
<protein>
    <submittedName>
        <fullName evidence="2">Uncharacterized protein</fullName>
    </submittedName>
</protein>
<name>A0A6J4U4G3_9BACT</name>
<organism evidence="2">
    <name type="scientific">uncultured Thermomicrobiales bacterium</name>
    <dbReference type="NCBI Taxonomy" id="1645740"/>
    <lineage>
        <taxon>Bacteria</taxon>
        <taxon>Pseudomonadati</taxon>
        <taxon>Thermomicrobiota</taxon>
        <taxon>Thermomicrobia</taxon>
        <taxon>Thermomicrobiales</taxon>
        <taxon>environmental samples</taxon>
    </lineage>
</organism>
<gene>
    <name evidence="2" type="ORF">AVDCRST_MAG59-507</name>
</gene>
<evidence type="ECO:0000313" key="2">
    <source>
        <dbReference type="EMBL" id="CAA9537865.1"/>
    </source>
</evidence>
<dbReference type="EMBL" id="CADCWF010000021">
    <property type="protein sequence ID" value="CAA9537865.1"/>
    <property type="molecule type" value="Genomic_DNA"/>
</dbReference>
<proteinExistence type="predicted"/>
<reference evidence="2" key="1">
    <citation type="submission" date="2020-02" db="EMBL/GenBank/DDBJ databases">
        <authorList>
            <person name="Meier V. D."/>
        </authorList>
    </citation>
    <scope>NUCLEOTIDE SEQUENCE</scope>
    <source>
        <strain evidence="2">AVDCRST_MAG59</strain>
    </source>
</reference>
<sequence length="85" mass="9106">WRRGARVTPTGKRLRAHNPPTPSLGRRAVSSVFARLGRQAVPTPSGCRTPSYRGGGGSGSRLRQRRAARDVFRAARGLAGGRRTG</sequence>
<feature type="non-terminal residue" evidence="2">
    <location>
        <position position="85"/>
    </location>
</feature>
<feature type="non-terminal residue" evidence="2">
    <location>
        <position position="1"/>
    </location>
</feature>
<feature type="region of interest" description="Disordered" evidence="1">
    <location>
        <begin position="1"/>
        <end position="25"/>
    </location>
</feature>
<accession>A0A6J4U4G3</accession>
<feature type="region of interest" description="Disordered" evidence="1">
    <location>
        <begin position="40"/>
        <end position="66"/>
    </location>
</feature>